<dbReference type="OrthoDB" id="677818at2"/>
<protein>
    <submittedName>
        <fullName evidence="1">Uncharacterized protein</fullName>
    </submittedName>
</protein>
<dbReference type="RefSeq" id="WP_092908885.1">
    <property type="nucleotide sequence ID" value="NZ_FOUZ01000012.1"/>
</dbReference>
<keyword evidence="2" id="KW-1185">Reference proteome</keyword>
<reference evidence="2" key="1">
    <citation type="submission" date="2016-10" db="EMBL/GenBank/DDBJ databases">
        <authorList>
            <person name="Varghese N."/>
            <person name="Submissions S."/>
        </authorList>
    </citation>
    <scope>NUCLEOTIDE SEQUENCE [LARGE SCALE GENOMIC DNA]</scope>
    <source>
        <strain evidence="2">XJ109</strain>
    </source>
</reference>
<evidence type="ECO:0000313" key="1">
    <source>
        <dbReference type="EMBL" id="SFN42272.1"/>
    </source>
</evidence>
<proteinExistence type="predicted"/>
<dbReference type="Proteomes" id="UP000199149">
    <property type="component" value="Unassembled WGS sequence"/>
</dbReference>
<evidence type="ECO:0000313" key="2">
    <source>
        <dbReference type="Proteomes" id="UP000199149"/>
    </source>
</evidence>
<dbReference type="AlphaFoldDB" id="A0A1I4YW78"/>
<sequence length="112" mass="12664">MQVQIAVFGKNKEIVDTLERVINKNDDWMAFCACTQENLKQIVYENSINIVLYSSGIGEQELENIENWLKRFFPTIIQIQHFGGGSGLLQCEINSALAGIKPICKPLFNEIS</sequence>
<accession>A0A1I4YW78</accession>
<organism evidence="1 2">
    <name type="scientific">Algoriella xinjiangensis</name>
    <dbReference type="NCBI Taxonomy" id="684065"/>
    <lineage>
        <taxon>Bacteria</taxon>
        <taxon>Pseudomonadati</taxon>
        <taxon>Bacteroidota</taxon>
        <taxon>Flavobacteriia</taxon>
        <taxon>Flavobacteriales</taxon>
        <taxon>Weeksellaceae</taxon>
        <taxon>Algoriella</taxon>
    </lineage>
</organism>
<dbReference type="EMBL" id="FOUZ01000012">
    <property type="protein sequence ID" value="SFN42272.1"/>
    <property type="molecule type" value="Genomic_DNA"/>
</dbReference>
<name>A0A1I4YW78_9FLAO</name>
<dbReference type="STRING" id="684065.SAMN05421738_11223"/>
<gene>
    <name evidence="1" type="ORF">SAMN05421738_11223</name>
</gene>